<keyword evidence="2" id="KW-0472">Membrane</keyword>
<feature type="compositionally biased region" description="Polar residues" evidence="1">
    <location>
        <begin position="90"/>
        <end position="99"/>
    </location>
</feature>
<dbReference type="AlphaFoldDB" id="A0A1I8C2J4"/>
<name>A0A1I8C2J4_MELHA</name>
<feature type="compositionally biased region" description="Acidic residues" evidence="1">
    <location>
        <begin position="322"/>
        <end position="332"/>
    </location>
</feature>
<keyword evidence="2" id="KW-1133">Transmembrane helix</keyword>
<dbReference type="WBParaSite" id="MhA1_Contig984.frz3.gene9">
    <property type="protein sequence ID" value="MhA1_Contig984.frz3.gene9"/>
    <property type="gene ID" value="MhA1_Contig984.frz3.gene9"/>
</dbReference>
<feature type="compositionally biased region" description="Acidic residues" evidence="1">
    <location>
        <begin position="360"/>
        <end position="369"/>
    </location>
</feature>
<proteinExistence type="predicted"/>
<dbReference type="Proteomes" id="UP000095281">
    <property type="component" value="Unplaced"/>
</dbReference>
<feature type="region of interest" description="Disordered" evidence="1">
    <location>
        <begin position="154"/>
        <end position="369"/>
    </location>
</feature>
<feature type="compositionally biased region" description="Basic residues" evidence="1">
    <location>
        <begin position="223"/>
        <end position="238"/>
    </location>
</feature>
<feature type="compositionally biased region" description="Basic and acidic residues" evidence="1">
    <location>
        <begin position="284"/>
        <end position="312"/>
    </location>
</feature>
<feature type="compositionally biased region" description="Basic residues" evidence="1">
    <location>
        <begin position="42"/>
        <end position="59"/>
    </location>
</feature>
<dbReference type="WBParaSite" id="MhA1_Contig984.frz3.gene12">
    <property type="protein sequence ID" value="MhA1_Contig984.frz3.gene12"/>
    <property type="gene ID" value="MhA1_Contig984.frz3.gene12"/>
</dbReference>
<evidence type="ECO:0000256" key="2">
    <source>
        <dbReference type="SAM" id="Phobius"/>
    </source>
</evidence>
<keyword evidence="2" id="KW-0812">Transmembrane</keyword>
<protein>
    <submittedName>
        <fullName evidence="4 5">Uncharacterized protein</fullName>
    </submittedName>
</protein>
<feature type="compositionally biased region" description="Basic and acidic residues" evidence="1">
    <location>
        <begin position="333"/>
        <end position="359"/>
    </location>
</feature>
<feature type="compositionally biased region" description="Basic and acidic residues" evidence="1">
    <location>
        <begin position="68"/>
        <end position="88"/>
    </location>
</feature>
<evidence type="ECO:0000313" key="3">
    <source>
        <dbReference type="Proteomes" id="UP000095281"/>
    </source>
</evidence>
<evidence type="ECO:0000256" key="1">
    <source>
        <dbReference type="SAM" id="MobiDB-lite"/>
    </source>
</evidence>
<reference evidence="4 5" key="1">
    <citation type="submission" date="2016-11" db="UniProtKB">
        <authorList>
            <consortium name="WormBaseParasite"/>
        </authorList>
    </citation>
    <scope>IDENTIFICATION</scope>
</reference>
<accession>A0A1I8C2J4</accession>
<feature type="compositionally biased region" description="Basic and acidic residues" evidence="1">
    <location>
        <begin position="262"/>
        <end position="277"/>
    </location>
</feature>
<sequence length="369" mass="40375">MSSMDVYIHSFILVVLLFFVSGSLLLMFCSKKKTEKDAGASKKLRPKHGSIQKGSHRQSKGSSASKNVDLHKKQSERNKKPKPEEKHQQPSKSTVLVKSQEQKPPHVISDVVGGVGASQPQKVDKTSEESTSLIKKDAPKKVKKMKINSIMGPSISLHGSLATSGDGTIPKTDDMLAENITDPAFEKSTKKISAKGKQGDDSKPSQANKVKRAEVPVQVKGKKEIKPKKNVQKKKKKVVVPQPPPPQPAGMLAADSLMVEGAEERPKIEKKKVEPKEKKKKEKKKEVVAQEMKAKDSMAEIPEEKISAKDEGGNSTVLFPAEADDEDVEEVKEESKGKSNKEREVGKSEKANKSSKESDKEDENSAASQ</sequence>
<evidence type="ECO:0000313" key="5">
    <source>
        <dbReference type="WBParaSite" id="MhA1_Contig984.frz3.gene9"/>
    </source>
</evidence>
<feature type="compositionally biased region" description="Basic and acidic residues" evidence="1">
    <location>
        <begin position="122"/>
        <end position="140"/>
    </location>
</feature>
<evidence type="ECO:0000313" key="4">
    <source>
        <dbReference type="WBParaSite" id="MhA1_Contig984.frz3.gene12"/>
    </source>
</evidence>
<keyword evidence="3" id="KW-1185">Reference proteome</keyword>
<organism evidence="3 5">
    <name type="scientific">Meloidogyne hapla</name>
    <name type="common">Root-knot nematode worm</name>
    <dbReference type="NCBI Taxonomy" id="6305"/>
    <lineage>
        <taxon>Eukaryota</taxon>
        <taxon>Metazoa</taxon>
        <taxon>Ecdysozoa</taxon>
        <taxon>Nematoda</taxon>
        <taxon>Chromadorea</taxon>
        <taxon>Rhabditida</taxon>
        <taxon>Tylenchina</taxon>
        <taxon>Tylenchomorpha</taxon>
        <taxon>Tylenchoidea</taxon>
        <taxon>Meloidogynidae</taxon>
        <taxon>Meloidogyninae</taxon>
        <taxon>Meloidogyne</taxon>
    </lineage>
</organism>
<feature type="region of interest" description="Disordered" evidence="1">
    <location>
        <begin position="36"/>
        <end position="142"/>
    </location>
</feature>
<feature type="transmembrane region" description="Helical" evidence="2">
    <location>
        <begin position="6"/>
        <end position="28"/>
    </location>
</feature>